<organism evidence="1 2">
    <name type="scientific">Haematococcus lacustris</name>
    <name type="common">Green alga</name>
    <name type="synonym">Haematococcus pluvialis</name>
    <dbReference type="NCBI Taxonomy" id="44745"/>
    <lineage>
        <taxon>Eukaryota</taxon>
        <taxon>Viridiplantae</taxon>
        <taxon>Chlorophyta</taxon>
        <taxon>core chlorophytes</taxon>
        <taxon>Chlorophyceae</taxon>
        <taxon>CS clade</taxon>
        <taxon>Chlamydomonadales</taxon>
        <taxon>Haematococcaceae</taxon>
        <taxon>Haematococcus</taxon>
    </lineage>
</organism>
<feature type="non-terminal residue" evidence="1">
    <location>
        <position position="85"/>
    </location>
</feature>
<accession>A0A699ZCU0</accession>
<dbReference type="Proteomes" id="UP000485058">
    <property type="component" value="Unassembled WGS sequence"/>
</dbReference>
<proteinExistence type="predicted"/>
<feature type="non-terminal residue" evidence="1">
    <location>
        <position position="1"/>
    </location>
</feature>
<reference evidence="1 2" key="1">
    <citation type="submission" date="2020-02" db="EMBL/GenBank/DDBJ databases">
        <title>Draft genome sequence of Haematococcus lacustris strain NIES-144.</title>
        <authorList>
            <person name="Morimoto D."/>
            <person name="Nakagawa S."/>
            <person name="Yoshida T."/>
            <person name="Sawayama S."/>
        </authorList>
    </citation>
    <scope>NUCLEOTIDE SEQUENCE [LARGE SCALE GENOMIC DNA]</scope>
    <source>
        <strain evidence="1 2">NIES-144</strain>
    </source>
</reference>
<dbReference type="EMBL" id="BLLF01001487">
    <property type="protein sequence ID" value="GFH19585.1"/>
    <property type="molecule type" value="Genomic_DNA"/>
</dbReference>
<sequence>AAPDLVDISVTPDLAKDGKGRLGVGLYPNSYIERLKSAWLTSTVVGGLTALFTNFGKVAGQLSGPVAIVAAGSQIAKTDAAGLFQ</sequence>
<name>A0A699ZCU0_HAELA</name>
<dbReference type="AlphaFoldDB" id="A0A699ZCU0"/>
<gene>
    <name evidence="1" type="ORF">HaLaN_16551</name>
</gene>
<evidence type="ECO:0000313" key="1">
    <source>
        <dbReference type="EMBL" id="GFH19585.1"/>
    </source>
</evidence>
<comment type="caution">
    <text evidence="1">The sequence shown here is derived from an EMBL/GenBank/DDBJ whole genome shotgun (WGS) entry which is preliminary data.</text>
</comment>
<evidence type="ECO:0000313" key="2">
    <source>
        <dbReference type="Proteomes" id="UP000485058"/>
    </source>
</evidence>
<keyword evidence="2" id="KW-1185">Reference proteome</keyword>
<protein>
    <submittedName>
        <fullName evidence="1">PDZ domain-containing protein</fullName>
    </submittedName>
</protein>